<dbReference type="Proteomes" id="UP000050792">
    <property type="component" value="Unassembled WGS sequence"/>
</dbReference>
<accession>A0AA85FNZ4</accession>
<name>A0AA85FNZ4_9TREM</name>
<dbReference type="AlphaFoldDB" id="A0AA85FNZ4"/>
<sequence length="236" mass="27991">MKYIHILLILIILSLFIIVIKSNYYDNNNQNQNQYSYHHIYNNNNQRNYQSKNVHSESKQNSYNKETRNNNDNDDENFERNKKSIRSRHHDYTYRNDQIQSRGNSAKGGSYSESTYFTLHSGTDRYGRRNDYSRFQTRGRSNGYRENMFLNIFDVVGNIKTTRNKRKITKSEKKDRYIKKNHMNNRDSNPNINEKPRYSKSPVFQGGYRSVEKNFTTNYGNSSNASIPLSGKQSQL</sequence>
<reference evidence="4" key="2">
    <citation type="submission" date="2023-11" db="UniProtKB">
        <authorList>
            <consortium name="WormBaseParasite"/>
        </authorList>
    </citation>
    <scope>IDENTIFICATION</scope>
</reference>
<feature type="region of interest" description="Disordered" evidence="1">
    <location>
        <begin position="51"/>
        <end position="110"/>
    </location>
</feature>
<protein>
    <submittedName>
        <fullName evidence="4">GATA zinc finger domain-containing protein 14-like</fullName>
    </submittedName>
</protein>
<evidence type="ECO:0000313" key="4">
    <source>
        <dbReference type="WBParaSite" id="SRDH1_59990.1"/>
    </source>
</evidence>
<evidence type="ECO:0000256" key="2">
    <source>
        <dbReference type="SAM" id="SignalP"/>
    </source>
</evidence>
<dbReference type="Pfam" id="PF08034">
    <property type="entry name" value="TES"/>
    <property type="match status" value="1"/>
</dbReference>
<reference evidence="3" key="1">
    <citation type="submission" date="2022-06" db="EMBL/GenBank/DDBJ databases">
        <authorList>
            <person name="Berger JAMES D."/>
            <person name="Berger JAMES D."/>
        </authorList>
    </citation>
    <scope>NUCLEOTIDE SEQUENCE [LARGE SCALE GENOMIC DNA]</scope>
</reference>
<proteinExistence type="predicted"/>
<feature type="compositionally biased region" description="Polar residues" evidence="1">
    <location>
        <begin position="95"/>
        <end position="104"/>
    </location>
</feature>
<organism evidence="3 4">
    <name type="scientific">Schistosoma rodhaini</name>
    <dbReference type="NCBI Taxonomy" id="6188"/>
    <lineage>
        <taxon>Eukaryota</taxon>
        <taxon>Metazoa</taxon>
        <taxon>Spiralia</taxon>
        <taxon>Lophotrochozoa</taxon>
        <taxon>Platyhelminthes</taxon>
        <taxon>Trematoda</taxon>
        <taxon>Digenea</taxon>
        <taxon>Strigeidida</taxon>
        <taxon>Schistosomatoidea</taxon>
        <taxon>Schistosomatidae</taxon>
        <taxon>Schistosoma</taxon>
    </lineage>
</organism>
<keyword evidence="2" id="KW-0732">Signal</keyword>
<evidence type="ECO:0000313" key="3">
    <source>
        <dbReference type="Proteomes" id="UP000050792"/>
    </source>
</evidence>
<feature type="region of interest" description="Disordered" evidence="1">
    <location>
        <begin position="180"/>
        <end position="203"/>
    </location>
</feature>
<evidence type="ECO:0000256" key="1">
    <source>
        <dbReference type="SAM" id="MobiDB-lite"/>
    </source>
</evidence>
<keyword evidence="3" id="KW-1185">Reference proteome</keyword>
<dbReference type="WBParaSite" id="SRDH1_59990.1">
    <property type="protein sequence ID" value="SRDH1_59990.1"/>
    <property type="gene ID" value="SRDH1_59990"/>
</dbReference>
<feature type="signal peptide" evidence="2">
    <location>
        <begin position="1"/>
        <end position="22"/>
    </location>
</feature>
<feature type="chain" id="PRO_5041648379" evidence="2">
    <location>
        <begin position="23"/>
        <end position="236"/>
    </location>
</feature>
<dbReference type="InterPro" id="IPR012615">
    <property type="entry name" value="TES"/>
</dbReference>